<evidence type="ECO:0000313" key="1">
    <source>
        <dbReference type="EMBL" id="BAN01680.1"/>
    </source>
</evidence>
<protein>
    <submittedName>
        <fullName evidence="1">Uncharacterized protein</fullName>
    </submittedName>
</protein>
<accession>A0A6C7E533</accession>
<dbReference type="KEGG" id="aym:YM304_13660"/>
<dbReference type="Proteomes" id="UP000011863">
    <property type="component" value="Chromosome"/>
</dbReference>
<dbReference type="NCBIfam" id="NF047719">
    <property type="entry name" value="SCO6745_fam_HTH"/>
    <property type="match status" value="1"/>
</dbReference>
<dbReference type="AlphaFoldDB" id="A0A6C7E533"/>
<gene>
    <name evidence="1" type="ORF">YM304_13660</name>
</gene>
<dbReference type="RefSeq" id="WP_015440927.1">
    <property type="nucleotide sequence ID" value="NC_020520.1"/>
</dbReference>
<organism evidence="1 2">
    <name type="scientific">Ilumatobacter coccineus (strain NBRC 103263 / KCTC 29153 / YM16-304)</name>
    <dbReference type="NCBI Taxonomy" id="1313172"/>
    <lineage>
        <taxon>Bacteria</taxon>
        <taxon>Bacillati</taxon>
        <taxon>Actinomycetota</taxon>
        <taxon>Acidimicrobiia</taxon>
        <taxon>Acidimicrobiales</taxon>
        <taxon>Ilumatobacteraceae</taxon>
        <taxon>Ilumatobacter</taxon>
    </lineage>
</organism>
<name>A0A6C7E533_ILUCY</name>
<proteinExistence type="predicted"/>
<dbReference type="InterPro" id="IPR054058">
    <property type="entry name" value="HTH_67"/>
</dbReference>
<dbReference type="OrthoDB" id="157052at2"/>
<keyword evidence="2" id="KW-1185">Reference proteome</keyword>
<dbReference type="Pfam" id="PF21863">
    <property type="entry name" value="HTH_67"/>
    <property type="match status" value="1"/>
</dbReference>
<dbReference type="EMBL" id="AP012057">
    <property type="protein sequence ID" value="BAN01680.1"/>
    <property type="molecule type" value="Genomic_DNA"/>
</dbReference>
<sequence length="296" mass="31384">MDRTDAPTPERRLGGALEPVIGQVFFSPEAHAAYADLGFQPSAHEANGVALPDGPAYFTSRGSLMGQVRGSVVASAFAVFNPTAVIPSVDYGWSITDAPTICAARDAGALGQLERLLGPTPTGHERVAELLVRATDDLSVEGRPLAAGVAGLPDPDAPLGTIFRRGEILREYRGDNHTAAWIGAGLDAVEISLLTEQYWGLAPRTYARTRAWSDDDFDRAAESLRSRGLVDADGGFTPDGRAFREQIEVDTDAMTAPVMARLGDDLDELIELLTPWGATVRAGKGYLSSGPHDLAG</sequence>
<reference evidence="1 2" key="1">
    <citation type="journal article" date="2013" name="Int. J. Syst. Evol. Microbiol.">
        <title>Ilumatobacter nonamiense sp. nov. and Ilumatobacter coccineum sp. nov., isolated from seashore sand.</title>
        <authorList>
            <person name="Matsumoto A."/>
            <person name="Kasai H."/>
            <person name="Matsuo Y."/>
            <person name="Shizuri Y."/>
            <person name="Ichikawa N."/>
            <person name="Fujita N."/>
            <person name="Omura S."/>
            <person name="Takahashi Y."/>
        </authorList>
    </citation>
    <scope>NUCLEOTIDE SEQUENCE [LARGE SCALE GENOMIC DNA]</scope>
    <source>
        <strain evidence="2">NBRC 103263 / KCTC 29153 / YM16-304</strain>
    </source>
</reference>
<evidence type="ECO:0000313" key="2">
    <source>
        <dbReference type="Proteomes" id="UP000011863"/>
    </source>
</evidence>